<gene>
    <name evidence="2" type="ORF">GSTUAT00005994001</name>
</gene>
<accession>A0A292PTV7</accession>
<dbReference type="AlphaFoldDB" id="A0A292PTV7"/>
<dbReference type="InterPro" id="IPR009057">
    <property type="entry name" value="Homeodomain-like_sf"/>
</dbReference>
<dbReference type="EMBL" id="LN891064">
    <property type="protein sequence ID" value="CUS09910.1"/>
    <property type="molecule type" value="Genomic_DNA"/>
</dbReference>
<dbReference type="Gene3D" id="1.10.10.60">
    <property type="entry name" value="Homeodomain-like"/>
    <property type="match status" value="1"/>
</dbReference>
<protein>
    <recommendedName>
        <fullName evidence="4">HTH CENPB-type domain-containing protein</fullName>
    </recommendedName>
</protein>
<dbReference type="SUPFAM" id="SSF46689">
    <property type="entry name" value="Homeodomain-like"/>
    <property type="match status" value="1"/>
</dbReference>
<evidence type="ECO:0000313" key="3">
    <source>
        <dbReference type="Proteomes" id="UP001412239"/>
    </source>
</evidence>
<sequence>MIRGNPSNKATSSNSSSIGQGKRRRGLTILEKYDICKRRTESKENEKINLEEFAKLFPDNEILTGIKMVLDPHLNIDLNVSDNWKKKAPRQLFPVLETHISEWVYRAQLARVIMTDDVILAVARKFVQEIVALQDEEASAGEDYTGFEFSSGWLAGLKNWCGLGRVKTQGETEVDNLEAYGIPEIKARLRESLKDFAPRNIYNCDDLALYSFVDKI</sequence>
<feature type="region of interest" description="Disordered" evidence="1">
    <location>
        <begin position="1"/>
        <end position="23"/>
    </location>
</feature>
<keyword evidence="3" id="KW-1185">Reference proteome</keyword>
<evidence type="ECO:0008006" key="4">
    <source>
        <dbReference type="Google" id="ProtNLM"/>
    </source>
</evidence>
<evidence type="ECO:0000256" key="1">
    <source>
        <dbReference type="SAM" id="MobiDB-lite"/>
    </source>
</evidence>
<reference evidence="2" key="1">
    <citation type="submission" date="2015-10" db="EMBL/GenBank/DDBJ databases">
        <authorList>
            <person name="Regsiter A."/>
            <person name="william w."/>
        </authorList>
    </citation>
    <scope>NUCLEOTIDE SEQUENCE</scope>
    <source>
        <strain evidence="2">Montdore</strain>
    </source>
</reference>
<name>A0A292PTV7_9PEZI</name>
<organism evidence="2 3">
    <name type="scientific">Tuber aestivum</name>
    <name type="common">summer truffle</name>
    <dbReference type="NCBI Taxonomy" id="59557"/>
    <lineage>
        <taxon>Eukaryota</taxon>
        <taxon>Fungi</taxon>
        <taxon>Dikarya</taxon>
        <taxon>Ascomycota</taxon>
        <taxon>Pezizomycotina</taxon>
        <taxon>Pezizomycetes</taxon>
        <taxon>Pezizales</taxon>
        <taxon>Tuberaceae</taxon>
        <taxon>Tuber</taxon>
    </lineage>
</organism>
<dbReference type="Proteomes" id="UP001412239">
    <property type="component" value="Unassembled WGS sequence"/>
</dbReference>
<evidence type="ECO:0000313" key="2">
    <source>
        <dbReference type="EMBL" id="CUS09910.1"/>
    </source>
</evidence>
<feature type="compositionally biased region" description="Low complexity" evidence="1">
    <location>
        <begin position="1"/>
        <end position="17"/>
    </location>
</feature>
<proteinExistence type="predicted"/>